<feature type="domain" description="Manganese/iron superoxide dismutase C-terminal" evidence="7">
    <location>
        <begin position="93"/>
        <end position="193"/>
    </location>
</feature>
<dbReference type="Gene3D" id="1.10.287.990">
    <property type="entry name" value="Fe,Mn superoxide dismutase (SOD) domain"/>
    <property type="match status" value="1"/>
</dbReference>
<proteinExistence type="inferred from homology"/>
<dbReference type="Pfam" id="PF00081">
    <property type="entry name" value="Sod_Fe_N"/>
    <property type="match status" value="1"/>
</dbReference>
<dbReference type="AlphaFoldDB" id="A0A1G2UFQ0"/>
<evidence type="ECO:0000256" key="3">
    <source>
        <dbReference type="ARBA" id="ARBA00022723"/>
    </source>
</evidence>
<dbReference type="EMBL" id="MHWM01000028">
    <property type="protein sequence ID" value="OHB08271.1"/>
    <property type="molecule type" value="Genomic_DNA"/>
</dbReference>
<dbReference type="SUPFAM" id="SSF46609">
    <property type="entry name" value="Fe,Mn superoxide dismutase (SOD), N-terminal domain"/>
    <property type="match status" value="1"/>
</dbReference>
<comment type="similarity">
    <text evidence="1 5">Belongs to the iron/manganese superoxide dismutase family.</text>
</comment>
<accession>A0A1G2UFQ0</accession>
<dbReference type="Gene3D" id="3.55.40.20">
    <property type="entry name" value="Iron/manganese superoxide dismutase, C-terminal domain"/>
    <property type="match status" value="1"/>
</dbReference>
<evidence type="ECO:0000256" key="5">
    <source>
        <dbReference type="RuleBase" id="RU000414"/>
    </source>
</evidence>
<keyword evidence="4 5" id="KW-0560">Oxidoreductase</keyword>
<dbReference type="EC" id="1.15.1.1" evidence="2 5"/>
<dbReference type="GO" id="GO:0004784">
    <property type="term" value="F:superoxide dismutase activity"/>
    <property type="evidence" value="ECO:0007669"/>
    <property type="project" value="UniProtKB-EC"/>
</dbReference>
<evidence type="ECO:0000259" key="6">
    <source>
        <dbReference type="Pfam" id="PF00081"/>
    </source>
</evidence>
<evidence type="ECO:0000259" key="7">
    <source>
        <dbReference type="Pfam" id="PF02777"/>
    </source>
</evidence>
<dbReference type="GO" id="GO:0046872">
    <property type="term" value="F:metal ion binding"/>
    <property type="evidence" value="ECO:0007669"/>
    <property type="project" value="UniProtKB-KW"/>
</dbReference>
<dbReference type="Pfam" id="PF02777">
    <property type="entry name" value="Sod_Fe_C"/>
    <property type="match status" value="1"/>
</dbReference>
<dbReference type="InterPro" id="IPR050265">
    <property type="entry name" value="Fe/Mn_Superoxide_Dismutase"/>
</dbReference>
<comment type="caution">
    <text evidence="8">The sequence shown here is derived from an EMBL/GenBank/DDBJ whole genome shotgun (WGS) entry which is preliminary data.</text>
</comment>
<protein>
    <recommendedName>
        <fullName evidence="2 5">Superoxide dismutase</fullName>
        <ecNumber evidence="2 5">1.15.1.1</ecNumber>
    </recommendedName>
</protein>
<evidence type="ECO:0000256" key="1">
    <source>
        <dbReference type="ARBA" id="ARBA00008714"/>
    </source>
</evidence>
<name>A0A1G2UFQ0_9BACT</name>
<dbReference type="SUPFAM" id="SSF54719">
    <property type="entry name" value="Fe,Mn superoxide dismutase (SOD), C-terminal domain"/>
    <property type="match status" value="1"/>
</dbReference>
<dbReference type="InterPro" id="IPR019832">
    <property type="entry name" value="Mn/Fe_SOD_C"/>
</dbReference>
<dbReference type="PANTHER" id="PTHR11404:SF6">
    <property type="entry name" value="SUPEROXIDE DISMUTASE [MN], MITOCHONDRIAL"/>
    <property type="match status" value="1"/>
</dbReference>
<feature type="domain" description="Manganese/iron superoxide dismutase N-terminal" evidence="6">
    <location>
        <begin position="18"/>
        <end position="82"/>
    </location>
</feature>
<dbReference type="Proteomes" id="UP000177096">
    <property type="component" value="Unassembled WGS sequence"/>
</dbReference>
<dbReference type="InterPro" id="IPR036314">
    <property type="entry name" value="SOD_C_sf"/>
</dbReference>
<dbReference type="InterPro" id="IPR036324">
    <property type="entry name" value="Mn/Fe_SOD_N_sf"/>
</dbReference>
<evidence type="ECO:0000313" key="8">
    <source>
        <dbReference type="EMBL" id="OHB08271.1"/>
    </source>
</evidence>
<organism evidence="8 9">
    <name type="scientific">Candidatus Zambryskibacteria bacterium RIFCSPLOWO2_02_FULL_39_14</name>
    <dbReference type="NCBI Taxonomy" id="1802769"/>
    <lineage>
        <taxon>Bacteria</taxon>
        <taxon>Candidatus Zambryskiibacteriota</taxon>
    </lineage>
</organism>
<evidence type="ECO:0000256" key="2">
    <source>
        <dbReference type="ARBA" id="ARBA00012682"/>
    </source>
</evidence>
<sequence>MDKQFEEQKFNIPTLKGISVKTIEEHLKLYSGYVKNSNTILTKIDEYAKDAEANAYALGEIQRRFSFEFNGMRNHEIYFSHFEKGSLTLGVNSEFKKSIEGEWGNFDKWLNRFKSIALTRGIGWAILGYDKSSKRLLNYWVDEQHLGQLNNVTPILALDMWEHSFVTDYQPSGKKNYIEDFFINLNWQTVEQNFSSAL</sequence>
<dbReference type="PANTHER" id="PTHR11404">
    <property type="entry name" value="SUPEROXIDE DISMUTASE 2"/>
    <property type="match status" value="1"/>
</dbReference>
<comment type="function">
    <text evidence="5">Destroys radicals which are normally produced within the cells and which are toxic to biological systems.</text>
</comment>
<comment type="catalytic activity">
    <reaction evidence="5">
        <text>2 superoxide + 2 H(+) = H2O2 + O2</text>
        <dbReference type="Rhea" id="RHEA:20696"/>
        <dbReference type="ChEBI" id="CHEBI:15378"/>
        <dbReference type="ChEBI" id="CHEBI:15379"/>
        <dbReference type="ChEBI" id="CHEBI:16240"/>
        <dbReference type="ChEBI" id="CHEBI:18421"/>
        <dbReference type="EC" id="1.15.1.1"/>
    </reaction>
</comment>
<gene>
    <name evidence="8" type="ORF">A3I86_00885</name>
</gene>
<evidence type="ECO:0000256" key="4">
    <source>
        <dbReference type="ARBA" id="ARBA00023002"/>
    </source>
</evidence>
<reference evidence="8 9" key="1">
    <citation type="journal article" date="2016" name="Nat. Commun.">
        <title>Thousands of microbial genomes shed light on interconnected biogeochemical processes in an aquifer system.</title>
        <authorList>
            <person name="Anantharaman K."/>
            <person name="Brown C.T."/>
            <person name="Hug L.A."/>
            <person name="Sharon I."/>
            <person name="Castelle C.J."/>
            <person name="Probst A.J."/>
            <person name="Thomas B.C."/>
            <person name="Singh A."/>
            <person name="Wilkins M.J."/>
            <person name="Karaoz U."/>
            <person name="Brodie E.L."/>
            <person name="Williams K.H."/>
            <person name="Hubbard S.S."/>
            <person name="Banfield J.F."/>
        </authorList>
    </citation>
    <scope>NUCLEOTIDE SEQUENCE [LARGE SCALE GENOMIC DNA]</scope>
</reference>
<evidence type="ECO:0000313" key="9">
    <source>
        <dbReference type="Proteomes" id="UP000177096"/>
    </source>
</evidence>
<dbReference type="InterPro" id="IPR019831">
    <property type="entry name" value="Mn/Fe_SOD_N"/>
</dbReference>
<keyword evidence="3 5" id="KW-0479">Metal-binding</keyword>